<dbReference type="Proteomes" id="UP000236161">
    <property type="component" value="Unassembled WGS sequence"/>
</dbReference>
<feature type="transmembrane region" description="Helical" evidence="1">
    <location>
        <begin position="6"/>
        <end position="26"/>
    </location>
</feature>
<dbReference type="AlphaFoldDB" id="A0A2I0A9R6"/>
<keyword evidence="1" id="KW-1133">Transmembrane helix</keyword>
<keyword evidence="3" id="KW-1185">Reference proteome</keyword>
<sequence length="95" mass="10265">MSGNCVGVAVVVAVSSCVALMAAYAHRQLSLAFMKKAQNEIGMGGNRMKKKVRFAADVVEPSWNNKNYRKRHFRAPGDLAAMPDSDLPLNVATAN</sequence>
<reference evidence="2 3" key="1">
    <citation type="journal article" date="2017" name="Nature">
        <title>The Apostasia genome and the evolution of orchids.</title>
        <authorList>
            <person name="Zhang G.Q."/>
            <person name="Liu K.W."/>
            <person name="Li Z."/>
            <person name="Lohaus R."/>
            <person name="Hsiao Y.Y."/>
            <person name="Niu S.C."/>
            <person name="Wang J.Y."/>
            <person name="Lin Y.C."/>
            <person name="Xu Q."/>
            <person name="Chen L.J."/>
            <person name="Yoshida K."/>
            <person name="Fujiwara S."/>
            <person name="Wang Z.W."/>
            <person name="Zhang Y.Q."/>
            <person name="Mitsuda N."/>
            <person name="Wang M."/>
            <person name="Liu G.H."/>
            <person name="Pecoraro L."/>
            <person name="Huang H.X."/>
            <person name="Xiao X.J."/>
            <person name="Lin M."/>
            <person name="Wu X.Y."/>
            <person name="Wu W.L."/>
            <person name="Chen Y.Y."/>
            <person name="Chang S.B."/>
            <person name="Sakamoto S."/>
            <person name="Ohme-Takagi M."/>
            <person name="Yagi M."/>
            <person name="Zeng S.J."/>
            <person name="Shen C.Y."/>
            <person name="Yeh C.M."/>
            <person name="Luo Y.B."/>
            <person name="Tsai W.C."/>
            <person name="Van de Peer Y."/>
            <person name="Liu Z.J."/>
        </authorList>
    </citation>
    <scope>NUCLEOTIDE SEQUENCE [LARGE SCALE GENOMIC DNA]</scope>
    <source>
        <strain evidence="3">cv. Shenzhen</strain>
        <tissue evidence="2">Stem</tissue>
    </source>
</reference>
<keyword evidence="1" id="KW-0472">Membrane</keyword>
<dbReference type="OrthoDB" id="1904110at2759"/>
<protein>
    <submittedName>
        <fullName evidence="2">Uncharacterized protein</fullName>
    </submittedName>
</protein>
<evidence type="ECO:0000313" key="2">
    <source>
        <dbReference type="EMBL" id="PKA52287.1"/>
    </source>
</evidence>
<name>A0A2I0A9R6_9ASPA</name>
<dbReference type="EMBL" id="KZ452008">
    <property type="protein sequence ID" value="PKA52287.1"/>
    <property type="molecule type" value="Genomic_DNA"/>
</dbReference>
<proteinExistence type="predicted"/>
<evidence type="ECO:0000256" key="1">
    <source>
        <dbReference type="SAM" id="Phobius"/>
    </source>
</evidence>
<accession>A0A2I0A9R6</accession>
<organism evidence="2 3">
    <name type="scientific">Apostasia shenzhenica</name>
    <dbReference type="NCBI Taxonomy" id="1088818"/>
    <lineage>
        <taxon>Eukaryota</taxon>
        <taxon>Viridiplantae</taxon>
        <taxon>Streptophyta</taxon>
        <taxon>Embryophyta</taxon>
        <taxon>Tracheophyta</taxon>
        <taxon>Spermatophyta</taxon>
        <taxon>Magnoliopsida</taxon>
        <taxon>Liliopsida</taxon>
        <taxon>Asparagales</taxon>
        <taxon>Orchidaceae</taxon>
        <taxon>Apostasioideae</taxon>
        <taxon>Apostasia</taxon>
    </lineage>
</organism>
<evidence type="ECO:0000313" key="3">
    <source>
        <dbReference type="Proteomes" id="UP000236161"/>
    </source>
</evidence>
<keyword evidence="1" id="KW-0812">Transmembrane</keyword>
<gene>
    <name evidence="2" type="ORF">AXF42_Ash010183</name>
</gene>